<evidence type="ECO:0008006" key="6">
    <source>
        <dbReference type="Google" id="ProtNLM"/>
    </source>
</evidence>
<dbReference type="EMBL" id="ML119817">
    <property type="protein sequence ID" value="RPA73548.1"/>
    <property type="molecule type" value="Genomic_DNA"/>
</dbReference>
<name>A0A3N4HM05_ASCIM</name>
<gene>
    <name evidence="4" type="ORF">BJ508DRAFT_418987</name>
</gene>
<dbReference type="Proteomes" id="UP000275078">
    <property type="component" value="Unassembled WGS sequence"/>
</dbReference>
<evidence type="ECO:0000313" key="4">
    <source>
        <dbReference type="EMBL" id="RPA73548.1"/>
    </source>
</evidence>
<evidence type="ECO:0000256" key="1">
    <source>
        <dbReference type="SAM" id="MobiDB-lite"/>
    </source>
</evidence>
<feature type="compositionally biased region" description="Polar residues" evidence="1">
    <location>
        <begin position="110"/>
        <end position="121"/>
    </location>
</feature>
<evidence type="ECO:0000256" key="2">
    <source>
        <dbReference type="SAM" id="Phobius"/>
    </source>
</evidence>
<accession>A0A3N4HM05</accession>
<feature type="region of interest" description="Disordered" evidence="1">
    <location>
        <begin position="89"/>
        <end position="148"/>
    </location>
</feature>
<keyword evidence="3" id="KW-0732">Signal</keyword>
<evidence type="ECO:0000313" key="5">
    <source>
        <dbReference type="Proteomes" id="UP000275078"/>
    </source>
</evidence>
<feature type="compositionally biased region" description="Polar residues" evidence="1">
    <location>
        <begin position="139"/>
        <end position="148"/>
    </location>
</feature>
<keyword evidence="5" id="KW-1185">Reference proteome</keyword>
<keyword evidence="2" id="KW-0812">Transmembrane</keyword>
<proteinExistence type="predicted"/>
<keyword evidence="2" id="KW-0472">Membrane</keyword>
<sequence>MPSTMSISLVRTLAFILTALPYVLAAKKSSSSKIKVPKTKSSKSKGGKIGKLSKGAAIAIIVAVIVVVLLILTIIACIFIKRKRSMKKRQAMLDTEHSGPAAVEHKQHYAPSSTAPSTNPEYGQYAPPSYPPPANAPPQGTSNDYYRS</sequence>
<dbReference type="Pfam" id="PF15345">
    <property type="entry name" value="TMEM51"/>
    <property type="match status" value="1"/>
</dbReference>
<keyword evidence="2" id="KW-1133">Transmembrane helix</keyword>
<dbReference type="AlphaFoldDB" id="A0A3N4HM05"/>
<feature type="signal peptide" evidence="3">
    <location>
        <begin position="1"/>
        <end position="25"/>
    </location>
</feature>
<protein>
    <recommendedName>
        <fullName evidence="6">Mid2 domain-containing protein</fullName>
    </recommendedName>
</protein>
<reference evidence="4 5" key="1">
    <citation type="journal article" date="2018" name="Nat. Ecol. Evol.">
        <title>Pezizomycetes genomes reveal the molecular basis of ectomycorrhizal truffle lifestyle.</title>
        <authorList>
            <person name="Murat C."/>
            <person name="Payen T."/>
            <person name="Noel B."/>
            <person name="Kuo A."/>
            <person name="Morin E."/>
            <person name="Chen J."/>
            <person name="Kohler A."/>
            <person name="Krizsan K."/>
            <person name="Balestrini R."/>
            <person name="Da Silva C."/>
            <person name="Montanini B."/>
            <person name="Hainaut M."/>
            <person name="Levati E."/>
            <person name="Barry K.W."/>
            <person name="Belfiori B."/>
            <person name="Cichocki N."/>
            <person name="Clum A."/>
            <person name="Dockter R.B."/>
            <person name="Fauchery L."/>
            <person name="Guy J."/>
            <person name="Iotti M."/>
            <person name="Le Tacon F."/>
            <person name="Lindquist E.A."/>
            <person name="Lipzen A."/>
            <person name="Malagnac F."/>
            <person name="Mello A."/>
            <person name="Molinier V."/>
            <person name="Miyauchi S."/>
            <person name="Poulain J."/>
            <person name="Riccioni C."/>
            <person name="Rubini A."/>
            <person name="Sitrit Y."/>
            <person name="Splivallo R."/>
            <person name="Traeger S."/>
            <person name="Wang M."/>
            <person name="Zifcakova L."/>
            <person name="Wipf D."/>
            <person name="Zambonelli A."/>
            <person name="Paolocci F."/>
            <person name="Nowrousian M."/>
            <person name="Ottonello S."/>
            <person name="Baldrian P."/>
            <person name="Spatafora J.W."/>
            <person name="Henrissat B."/>
            <person name="Nagy L.G."/>
            <person name="Aury J.M."/>
            <person name="Wincker P."/>
            <person name="Grigoriev I.V."/>
            <person name="Bonfante P."/>
            <person name="Martin F.M."/>
        </authorList>
    </citation>
    <scope>NUCLEOTIDE SEQUENCE [LARGE SCALE GENOMIC DNA]</scope>
    <source>
        <strain evidence="4 5">RN42</strain>
    </source>
</reference>
<feature type="chain" id="PRO_5018153608" description="Mid2 domain-containing protein" evidence="3">
    <location>
        <begin position="26"/>
        <end position="148"/>
    </location>
</feature>
<organism evidence="4 5">
    <name type="scientific">Ascobolus immersus RN42</name>
    <dbReference type="NCBI Taxonomy" id="1160509"/>
    <lineage>
        <taxon>Eukaryota</taxon>
        <taxon>Fungi</taxon>
        <taxon>Dikarya</taxon>
        <taxon>Ascomycota</taxon>
        <taxon>Pezizomycotina</taxon>
        <taxon>Pezizomycetes</taxon>
        <taxon>Pezizales</taxon>
        <taxon>Ascobolaceae</taxon>
        <taxon>Ascobolus</taxon>
    </lineage>
</organism>
<feature type="transmembrane region" description="Helical" evidence="2">
    <location>
        <begin position="56"/>
        <end position="80"/>
    </location>
</feature>
<evidence type="ECO:0000256" key="3">
    <source>
        <dbReference type="SAM" id="SignalP"/>
    </source>
</evidence>